<gene>
    <name evidence="2" type="ORF">ACFPPC_15140</name>
</gene>
<comment type="caution">
    <text evidence="2">The sequence shown here is derived from an EMBL/GenBank/DDBJ whole genome shotgun (WGS) entry which is preliminary data.</text>
</comment>
<evidence type="ECO:0000313" key="3">
    <source>
        <dbReference type="Proteomes" id="UP001596104"/>
    </source>
</evidence>
<organism evidence="2 3">
    <name type="scientific">Bosea vestrisii</name>
    <dbReference type="NCBI Taxonomy" id="151416"/>
    <lineage>
        <taxon>Bacteria</taxon>
        <taxon>Pseudomonadati</taxon>
        <taxon>Pseudomonadota</taxon>
        <taxon>Alphaproteobacteria</taxon>
        <taxon>Hyphomicrobiales</taxon>
        <taxon>Boseaceae</taxon>
        <taxon>Bosea</taxon>
    </lineage>
</organism>
<dbReference type="InterPro" id="IPR036928">
    <property type="entry name" value="AS_sf"/>
</dbReference>
<feature type="domain" description="Amidase" evidence="1">
    <location>
        <begin position="22"/>
        <end position="441"/>
    </location>
</feature>
<dbReference type="RefSeq" id="WP_377009058.1">
    <property type="nucleotide sequence ID" value="NZ_JBHSLV010000026.1"/>
</dbReference>
<evidence type="ECO:0000313" key="2">
    <source>
        <dbReference type="EMBL" id="MFC5393977.1"/>
    </source>
</evidence>
<dbReference type="Pfam" id="PF01425">
    <property type="entry name" value="Amidase"/>
    <property type="match status" value="1"/>
</dbReference>
<evidence type="ECO:0000259" key="1">
    <source>
        <dbReference type="Pfam" id="PF01425"/>
    </source>
</evidence>
<name>A0ABW0HC69_9HYPH</name>
<protein>
    <submittedName>
        <fullName evidence="2">Amidase</fullName>
    </submittedName>
</protein>
<dbReference type="EMBL" id="JBHSLV010000026">
    <property type="protein sequence ID" value="MFC5393977.1"/>
    <property type="molecule type" value="Genomic_DNA"/>
</dbReference>
<keyword evidence="3" id="KW-1185">Reference proteome</keyword>
<dbReference type="InterPro" id="IPR023631">
    <property type="entry name" value="Amidase_dom"/>
</dbReference>
<dbReference type="PANTHER" id="PTHR11895:SF176">
    <property type="entry name" value="AMIDASE AMID-RELATED"/>
    <property type="match status" value="1"/>
</dbReference>
<dbReference type="SUPFAM" id="SSF75304">
    <property type="entry name" value="Amidase signature (AS) enzymes"/>
    <property type="match status" value="1"/>
</dbReference>
<dbReference type="Gene3D" id="3.90.1300.10">
    <property type="entry name" value="Amidase signature (AS) domain"/>
    <property type="match status" value="1"/>
</dbReference>
<proteinExistence type="predicted"/>
<dbReference type="Proteomes" id="UP001596104">
    <property type="component" value="Unassembled WGS sequence"/>
</dbReference>
<dbReference type="InterPro" id="IPR000120">
    <property type="entry name" value="Amidase"/>
</dbReference>
<accession>A0ABW0HC69</accession>
<sequence>METPTIAQAAALIAARAISPVELVEHCLSRIEALDGALHSFVTVTPERALEDARAAERRMMAGTLRGKLDGIPIAHKDIYCTRGIATTAHSRLLAGWVPDEDAYTVELLAQAGTSMLGKLATHEFALGGPSFDLPWPPARNPWNTDHFTSGSSSGPAAAIAGGLVLGCTGSDTGGSIREPAALCGVAGLKPTYGLCSRRGILPLAFSLDHPGPMAWTVEDCALLLQEMAAYDAGDLSSVDQPASDFSIGLGRDVQGLRIGVVPRWHAIDCPISPAVQEGFDAALAVWHDQGAEIVDLTMPSLFDYQAVCVVIMICEAYALHEPWMRSRLDEYGELFRDRILMGGLISSTDYLQALRRRRELCVMMAKITAEVDVIATPGAPREAARIDSISKWGFLASTGFAKPFNVTGWPAICVCSGFGEGGLPVSVQIAAKPFEESLLLRVASAFENGTDFRARRPTFPHSKKLLALA</sequence>
<dbReference type="PANTHER" id="PTHR11895">
    <property type="entry name" value="TRANSAMIDASE"/>
    <property type="match status" value="1"/>
</dbReference>
<reference evidence="3" key="1">
    <citation type="journal article" date="2019" name="Int. J. Syst. Evol. Microbiol.">
        <title>The Global Catalogue of Microorganisms (GCM) 10K type strain sequencing project: providing services to taxonomists for standard genome sequencing and annotation.</title>
        <authorList>
            <consortium name="The Broad Institute Genomics Platform"/>
            <consortium name="The Broad Institute Genome Sequencing Center for Infectious Disease"/>
            <person name="Wu L."/>
            <person name="Ma J."/>
        </authorList>
    </citation>
    <scope>NUCLEOTIDE SEQUENCE [LARGE SCALE GENOMIC DNA]</scope>
    <source>
        <strain evidence="3">CGMCC 1.16326</strain>
    </source>
</reference>